<keyword evidence="3" id="KW-1185">Reference proteome</keyword>
<dbReference type="PATRIC" id="fig|1603606.3.peg.3617"/>
<sequence>MRTLHGIILGIAAAALLLAPPPIQAATYDLSATAGTVVMPDGAAVPVWGLVEGTNLPLTPVPVLTETAGNSLVINLTNELPEPVSLVINGQGAQGGMTPVFFADADGRQRVRSFTHEAGADGGTATYTWPNLKPGTYLISSGTHPAVQVPMGLYAVLKVDAATGEAYPGQTYTRDLTLLFSELDPALNQAVTSGIYGDPSGAYPTALKVGYSPKYFLLNGRPWSASAPALANLTAGDVVLLRMLNAGLRPRTPILPGQALTMIAEDGNPYSLDFQPTQSSADLVAGKTLDALLTIAPPTDPPAADIYLPLHDRMLGLAGGGMFGTLVVGTSATQLTVAVAGPGRVSSTSLPGGIADCTTTTAGGLNCTAGYLTGTAVTLRAIPDGLDSALTGWSVSPNSDPPECTTLGDCVVTLDQAKTVTATFTTFPALALVTPNGGEQFPFDATLPIRWVAPADPADPAQAFTFDIGCSQGPGSPFRLIANRVAGREFLWNPAAGNLRPSTGVRLAIISYDAAGQIVGRDTSDAPFTLVAPLQLTYPNGTAGEPSVVAGAPLAITWNVRLTEPAAYRASLWYQTAPTAPWALIADVDPALGTYPWTAPSASTATARIALTLYDGAGNAIATDTSDAPFGIGAAPGMLSVSALETAPAPRAALGTRLTPEAEAVSAPAAAGEVSDLLLLLPNGGEVLAAETHFIVLWQASAAAASFALDYSLDGGENWRSLARDLDDTQFDWVIDAGLRGSRSVLLRVTAFGAEGEILARDQADEPFVID</sequence>
<dbReference type="InterPro" id="IPR008972">
    <property type="entry name" value="Cupredoxin"/>
</dbReference>
<dbReference type="SUPFAM" id="SSF49503">
    <property type="entry name" value="Cupredoxins"/>
    <property type="match status" value="2"/>
</dbReference>
<dbReference type="EMBL" id="CP010802">
    <property type="protein sequence ID" value="ALC18079.1"/>
    <property type="molecule type" value="Genomic_DNA"/>
</dbReference>
<feature type="signal peptide" evidence="1">
    <location>
        <begin position="1"/>
        <end position="25"/>
    </location>
</feature>
<proteinExistence type="predicted"/>
<feature type="chain" id="PRO_5005787831" evidence="1">
    <location>
        <begin position="26"/>
        <end position="771"/>
    </location>
</feature>
<dbReference type="Gene3D" id="2.60.40.420">
    <property type="entry name" value="Cupredoxins - blue copper proteins"/>
    <property type="match status" value="1"/>
</dbReference>
<evidence type="ECO:0000256" key="1">
    <source>
        <dbReference type="SAM" id="SignalP"/>
    </source>
</evidence>
<dbReference type="KEGG" id="des:DSOUD_3360"/>
<reference evidence="2 3" key="1">
    <citation type="submission" date="2015-07" db="EMBL/GenBank/DDBJ databases">
        <title>Isolation and Genomic Characterization of a Novel Halophilic Metal-Reducing Deltaproteobacterium from the Deep Subsurface.</title>
        <authorList>
            <person name="Badalamenti J.P."/>
            <person name="Summers Z.M."/>
            <person name="Gralnick J.A."/>
            <person name="Bond D.R."/>
        </authorList>
    </citation>
    <scope>NUCLEOTIDE SEQUENCE [LARGE SCALE GENOMIC DNA]</scope>
    <source>
        <strain evidence="2 3">WTL</strain>
    </source>
</reference>
<evidence type="ECO:0000313" key="2">
    <source>
        <dbReference type="EMBL" id="ALC18079.1"/>
    </source>
</evidence>
<accession>A0A0M3QGJ2</accession>
<dbReference type="OrthoDB" id="5395460at2"/>
<dbReference type="Proteomes" id="UP000057158">
    <property type="component" value="Chromosome"/>
</dbReference>
<keyword evidence="1" id="KW-0732">Signal</keyword>
<dbReference type="AlphaFoldDB" id="A0A0M3QGJ2"/>
<gene>
    <name evidence="2" type="ORF">DSOUD_3360</name>
</gene>
<organism evidence="2 3">
    <name type="scientific">Desulfuromonas soudanensis</name>
    <dbReference type="NCBI Taxonomy" id="1603606"/>
    <lineage>
        <taxon>Bacteria</taxon>
        <taxon>Pseudomonadati</taxon>
        <taxon>Thermodesulfobacteriota</taxon>
        <taxon>Desulfuromonadia</taxon>
        <taxon>Desulfuromonadales</taxon>
        <taxon>Desulfuromonadaceae</taxon>
        <taxon>Desulfuromonas</taxon>
    </lineage>
</organism>
<dbReference type="STRING" id="1603606.DSOUD_3360"/>
<evidence type="ECO:0000313" key="3">
    <source>
        <dbReference type="Proteomes" id="UP000057158"/>
    </source>
</evidence>
<dbReference type="RefSeq" id="WP_053552030.1">
    <property type="nucleotide sequence ID" value="NZ_CP010802.1"/>
</dbReference>
<protein>
    <submittedName>
        <fullName evidence="2">Uncharacterized protein</fullName>
    </submittedName>
</protein>
<name>A0A0M3QGJ2_9BACT</name>